<reference evidence="2" key="1">
    <citation type="submission" date="2023-07" db="EMBL/GenBank/DDBJ databases">
        <title>Defluviimonas sediminis sp. nov., isolated from mangrove sediment.</title>
        <authorList>
            <person name="Liu L."/>
            <person name="Li J."/>
            <person name="Huang Y."/>
            <person name="Pan J."/>
            <person name="Li M."/>
        </authorList>
    </citation>
    <scope>NUCLEOTIDE SEQUENCE [LARGE SCALE GENOMIC DNA]</scope>
    <source>
        <strain evidence="2">FT324</strain>
    </source>
</reference>
<gene>
    <name evidence="1" type="ORF">N5I32_04565</name>
</gene>
<dbReference type="Proteomes" id="UP001205601">
    <property type="component" value="Unassembled WGS sequence"/>
</dbReference>
<dbReference type="EMBL" id="JAOCQF010000001">
    <property type="protein sequence ID" value="MCT8328785.1"/>
    <property type="molecule type" value="Genomic_DNA"/>
</dbReference>
<protein>
    <submittedName>
        <fullName evidence="1">Uncharacterized protein</fullName>
    </submittedName>
</protein>
<sequence>MPLPSAEAAKTPTSGPGEERILAIDCLPSLAAVIEARGIGPLVHARHDHLDARLLAKVDPGHVVAPLVTAGFDAIELCETLRRLGYRGRFSAFAGRLPNARTVLAELRAHCPEIRIDIVEVDGL</sequence>
<name>A0ABT2NJ77_9RHOB</name>
<evidence type="ECO:0000313" key="2">
    <source>
        <dbReference type="Proteomes" id="UP001205601"/>
    </source>
</evidence>
<proteinExistence type="predicted"/>
<keyword evidence="2" id="KW-1185">Reference proteome</keyword>
<evidence type="ECO:0000313" key="1">
    <source>
        <dbReference type="EMBL" id="MCT8328785.1"/>
    </source>
</evidence>
<dbReference type="RefSeq" id="WP_261494207.1">
    <property type="nucleotide sequence ID" value="NZ_JAOCQF010000001.1"/>
</dbReference>
<comment type="caution">
    <text evidence="1">The sequence shown here is derived from an EMBL/GenBank/DDBJ whole genome shotgun (WGS) entry which is preliminary data.</text>
</comment>
<accession>A0ABT2NJ77</accession>
<organism evidence="1 2">
    <name type="scientific">Albidovulum sediminis</name>
    <dbReference type="NCBI Taxonomy" id="3066345"/>
    <lineage>
        <taxon>Bacteria</taxon>
        <taxon>Pseudomonadati</taxon>
        <taxon>Pseudomonadota</taxon>
        <taxon>Alphaproteobacteria</taxon>
        <taxon>Rhodobacterales</taxon>
        <taxon>Paracoccaceae</taxon>
        <taxon>Albidovulum</taxon>
    </lineage>
</organism>